<accession>A0A836I925</accession>
<evidence type="ECO:0000256" key="1">
    <source>
        <dbReference type="ARBA" id="ARBA00004123"/>
    </source>
</evidence>
<dbReference type="InterPro" id="IPR049629">
    <property type="entry name" value="DPY30_SDC1_DD"/>
</dbReference>
<dbReference type="InterPro" id="IPR007858">
    <property type="entry name" value="Dpy-30_motif"/>
</dbReference>
<dbReference type="GeneID" id="94292574"/>
<keyword evidence="3" id="KW-0539">Nucleus</keyword>
<sequence length="202" mass="20786">MHSSSAAEASAEAMDDETMHALFLHLSDGPSGAETASATLGAPNASAGLDATSSATLLVSTFSIVGDAPAKSCASTIDDIPEYALPDAQYIERTMLPLLLRGLEEVARVRPPDPLAFLGAYMICNNPQKLSVANNSSDGSNALEKLMPSWVSLPPDGLSTPALAEAVQQATKRFSSHHDATAAASKAITTIEGATSSASKKT</sequence>
<dbReference type="RefSeq" id="XP_067757914.1">
    <property type="nucleotide sequence ID" value="XM_067902497.1"/>
</dbReference>
<evidence type="ECO:0000313" key="5">
    <source>
        <dbReference type="Proteomes" id="UP000674318"/>
    </source>
</evidence>
<dbReference type="Pfam" id="PF05186">
    <property type="entry name" value="Dpy-30"/>
    <property type="match status" value="1"/>
</dbReference>
<organism evidence="4 5">
    <name type="scientific">Porcisia hertigi</name>
    <dbReference type="NCBI Taxonomy" id="2761500"/>
    <lineage>
        <taxon>Eukaryota</taxon>
        <taxon>Discoba</taxon>
        <taxon>Euglenozoa</taxon>
        <taxon>Kinetoplastea</taxon>
        <taxon>Metakinetoplastina</taxon>
        <taxon>Trypanosomatida</taxon>
        <taxon>Trypanosomatidae</taxon>
        <taxon>Leishmaniinae</taxon>
        <taxon>Porcisia</taxon>
    </lineage>
</organism>
<dbReference type="CDD" id="cd22965">
    <property type="entry name" value="DD_DPY30_SDC1"/>
    <property type="match status" value="1"/>
</dbReference>
<dbReference type="GO" id="GO:0005634">
    <property type="term" value="C:nucleus"/>
    <property type="evidence" value="ECO:0007669"/>
    <property type="project" value="UniProtKB-SubCell"/>
</dbReference>
<dbReference type="OrthoDB" id="263203at2759"/>
<comment type="subcellular location">
    <subcellularLocation>
        <location evidence="1">Nucleus</location>
    </subcellularLocation>
</comment>
<proteinExistence type="inferred from homology"/>
<reference evidence="4 5" key="1">
    <citation type="submission" date="2021-02" db="EMBL/GenBank/DDBJ databases">
        <title>Porcisia hertigi Genome sequencing and assembly.</title>
        <authorList>
            <person name="Almutairi H."/>
            <person name="Gatherer D."/>
        </authorList>
    </citation>
    <scope>NUCLEOTIDE SEQUENCE [LARGE SCALE GENOMIC DNA]</scope>
    <source>
        <strain evidence="4 5">C119</strain>
    </source>
</reference>
<dbReference type="KEGG" id="phet:94292574"/>
<keyword evidence="5" id="KW-1185">Reference proteome</keyword>
<comment type="similarity">
    <text evidence="2">Belongs to the dpy-30 family.</text>
</comment>
<evidence type="ECO:0000256" key="2">
    <source>
        <dbReference type="ARBA" id="ARBA00010849"/>
    </source>
</evidence>
<dbReference type="AlphaFoldDB" id="A0A836I925"/>
<dbReference type="Proteomes" id="UP000674318">
    <property type="component" value="Unassembled WGS sequence"/>
</dbReference>
<dbReference type="Gene3D" id="1.20.890.10">
    <property type="entry name" value="cAMP-dependent protein kinase regulatory subunit, dimerization-anchoring domain"/>
    <property type="match status" value="1"/>
</dbReference>
<gene>
    <name evidence="4" type="ORF">JKF63_06548</name>
</gene>
<evidence type="ECO:0000256" key="3">
    <source>
        <dbReference type="ARBA" id="ARBA00023242"/>
    </source>
</evidence>
<protein>
    <submittedName>
        <fullName evidence="4">Uncharacterized protein</fullName>
    </submittedName>
</protein>
<name>A0A836I925_9TRYP</name>
<evidence type="ECO:0000313" key="4">
    <source>
        <dbReference type="EMBL" id="KAG5507599.1"/>
    </source>
</evidence>
<dbReference type="EMBL" id="JAFJZO010000018">
    <property type="protein sequence ID" value="KAG5507599.1"/>
    <property type="molecule type" value="Genomic_DNA"/>
</dbReference>
<comment type="caution">
    <text evidence="4">The sequence shown here is derived from an EMBL/GenBank/DDBJ whole genome shotgun (WGS) entry which is preliminary data.</text>
</comment>